<reference evidence="3" key="1">
    <citation type="journal article" date="2019" name="Int. J. Syst. Evol. Microbiol.">
        <title>The Global Catalogue of Microorganisms (GCM) 10K type strain sequencing project: providing services to taxonomists for standard genome sequencing and annotation.</title>
        <authorList>
            <consortium name="The Broad Institute Genomics Platform"/>
            <consortium name="The Broad Institute Genome Sequencing Center for Infectious Disease"/>
            <person name="Wu L."/>
            <person name="Ma J."/>
        </authorList>
    </citation>
    <scope>NUCLEOTIDE SEQUENCE [LARGE SCALE GENOMIC DNA]</scope>
    <source>
        <strain evidence="3">JCM 17137</strain>
    </source>
</reference>
<keyword evidence="3" id="KW-1185">Reference proteome</keyword>
<accession>A0ABP7FIY7</accession>
<dbReference type="EMBL" id="BAABDD010000008">
    <property type="protein sequence ID" value="GAA3741102.1"/>
    <property type="molecule type" value="Genomic_DNA"/>
</dbReference>
<name>A0ABP7FIY7_9ACTN</name>
<feature type="region of interest" description="Disordered" evidence="1">
    <location>
        <begin position="1"/>
        <end position="101"/>
    </location>
</feature>
<proteinExistence type="predicted"/>
<protein>
    <submittedName>
        <fullName evidence="2">Uncharacterized protein</fullName>
    </submittedName>
</protein>
<feature type="compositionally biased region" description="Acidic residues" evidence="1">
    <location>
        <begin position="29"/>
        <end position="55"/>
    </location>
</feature>
<sequence>MTSDANRQRTPRGGSEERAHFLSTHAPEAEEAEAQAPEPEPESQENDLESPEADVVEQRLGVGENDKGWWRRASSLAGGEVSEADAVEQSREVELDEDDYR</sequence>
<evidence type="ECO:0000313" key="3">
    <source>
        <dbReference type="Proteomes" id="UP001500908"/>
    </source>
</evidence>
<comment type="caution">
    <text evidence="2">The sequence shown here is derived from an EMBL/GenBank/DDBJ whole genome shotgun (WGS) entry which is preliminary data.</text>
</comment>
<evidence type="ECO:0000256" key="1">
    <source>
        <dbReference type="SAM" id="MobiDB-lite"/>
    </source>
</evidence>
<evidence type="ECO:0000313" key="2">
    <source>
        <dbReference type="EMBL" id="GAA3741102.1"/>
    </source>
</evidence>
<dbReference type="Proteomes" id="UP001500908">
    <property type="component" value="Unassembled WGS sequence"/>
</dbReference>
<dbReference type="RefSeq" id="WP_344970299.1">
    <property type="nucleotide sequence ID" value="NZ_BAABDD010000008.1"/>
</dbReference>
<organism evidence="2 3">
    <name type="scientific">Salinactinospora qingdaonensis</name>
    <dbReference type="NCBI Taxonomy" id="702744"/>
    <lineage>
        <taxon>Bacteria</taxon>
        <taxon>Bacillati</taxon>
        <taxon>Actinomycetota</taxon>
        <taxon>Actinomycetes</taxon>
        <taxon>Streptosporangiales</taxon>
        <taxon>Nocardiopsidaceae</taxon>
        <taxon>Salinactinospora</taxon>
    </lineage>
</organism>
<gene>
    <name evidence="2" type="ORF">GCM10022402_21080</name>
</gene>